<dbReference type="Pfam" id="PF13365">
    <property type="entry name" value="Trypsin_2"/>
    <property type="match status" value="1"/>
</dbReference>
<reference evidence="3" key="1">
    <citation type="journal article" date="2019" name="Int. J. Syst. Evol. Microbiol.">
        <title>The Global Catalogue of Microorganisms (GCM) 10K type strain sequencing project: providing services to taxonomists for standard genome sequencing and annotation.</title>
        <authorList>
            <consortium name="The Broad Institute Genomics Platform"/>
            <consortium name="The Broad Institute Genome Sequencing Center for Infectious Disease"/>
            <person name="Wu L."/>
            <person name="Ma J."/>
        </authorList>
    </citation>
    <scope>NUCLEOTIDE SEQUENCE [LARGE SCALE GENOMIC DNA]</scope>
    <source>
        <strain evidence="3">KACC 12634</strain>
    </source>
</reference>
<feature type="coiled-coil region" evidence="1">
    <location>
        <begin position="189"/>
        <end position="237"/>
    </location>
</feature>
<proteinExistence type="predicted"/>
<organism evidence="2 3">
    <name type="scientific">Glycomyces mayteni</name>
    <dbReference type="NCBI Taxonomy" id="543887"/>
    <lineage>
        <taxon>Bacteria</taxon>
        <taxon>Bacillati</taxon>
        <taxon>Actinomycetota</taxon>
        <taxon>Actinomycetes</taxon>
        <taxon>Glycomycetales</taxon>
        <taxon>Glycomycetaceae</taxon>
        <taxon>Glycomyces</taxon>
    </lineage>
</organism>
<gene>
    <name evidence="2" type="ORF">ACFQS3_09950</name>
</gene>
<dbReference type="EMBL" id="JBHSYS010000002">
    <property type="protein sequence ID" value="MFC6957516.1"/>
    <property type="molecule type" value="Genomic_DNA"/>
</dbReference>
<evidence type="ECO:0000313" key="3">
    <source>
        <dbReference type="Proteomes" id="UP001596470"/>
    </source>
</evidence>
<protein>
    <submittedName>
        <fullName evidence="2">Trypsin-like peptidase domain-containing protein</fullName>
    </submittedName>
</protein>
<keyword evidence="3" id="KW-1185">Reference proteome</keyword>
<evidence type="ECO:0000256" key="1">
    <source>
        <dbReference type="SAM" id="Coils"/>
    </source>
</evidence>
<dbReference type="RefSeq" id="WP_382349230.1">
    <property type="nucleotide sequence ID" value="NZ_JBHMBP010000002.1"/>
</dbReference>
<dbReference type="Gene3D" id="2.40.10.120">
    <property type="match status" value="1"/>
</dbReference>
<keyword evidence="1" id="KW-0175">Coiled coil</keyword>
<dbReference type="SUPFAM" id="SSF50494">
    <property type="entry name" value="Trypsin-like serine proteases"/>
    <property type="match status" value="1"/>
</dbReference>
<sequence length="364" mass="40979">MLRINRGCGILLSKDYALTCAHVIDPTSPAKAPDAPVSIRFPGIPRGAPVAAAVHPKGWKPIGADESGDICVLRIDGALPVQARPAPLRVVAAKQDRDVKAHGFPDDLPEGVWASAVTQGRTGPGGEWIQLRGETLVGKPITGGFSGAGVMDVRTKAVIGMVIRERVDAMTQTAFMMSLETIAEYWPKLDDLLDEAGRSDEQVKTLQAALVEAGKESQKLRERLEKAEASLRARADQRKPLKKREKARARFVDRYRQFSWWDLSDTLDDEEVYDEAAVDEFKAHMHLLVQTDDIDGLRNFAFSKHKRRREFPLIDRKKQRAAYERDYGTDEYVWYRGYECEYFDPCIQQLRLLITSYLDDIDFS</sequence>
<dbReference type="Proteomes" id="UP001596470">
    <property type="component" value="Unassembled WGS sequence"/>
</dbReference>
<evidence type="ECO:0000313" key="2">
    <source>
        <dbReference type="EMBL" id="MFC6957516.1"/>
    </source>
</evidence>
<accession>A0ABW2D8F8</accession>
<dbReference type="InterPro" id="IPR009003">
    <property type="entry name" value="Peptidase_S1_PA"/>
</dbReference>
<name>A0ABW2D8F8_9ACTN</name>
<comment type="caution">
    <text evidence="2">The sequence shown here is derived from an EMBL/GenBank/DDBJ whole genome shotgun (WGS) entry which is preliminary data.</text>
</comment>